<keyword evidence="11" id="KW-1185">Reference proteome</keyword>
<proteinExistence type="inferred from homology"/>
<accession>A0A7J6W6F1</accession>
<evidence type="ECO:0000256" key="6">
    <source>
        <dbReference type="ARBA" id="ARBA00023065"/>
    </source>
</evidence>
<dbReference type="GO" id="GO:0015743">
    <property type="term" value="P:malate transport"/>
    <property type="evidence" value="ECO:0007669"/>
    <property type="project" value="InterPro"/>
</dbReference>
<evidence type="ECO:0000256" key="4">
    <source>
        <dbReference type="ARBA" id="ARBA00022692"/>
    </source>
</evidence>
<keyword evidence="5 9" id="KW-1133">Transmembrane helix</keyword>
<keyword evidence="6" id="KW-0406">Ion transport</keyword>
<evidence type="ECO:0000313" key="10">
    <source>
        <dbReference type="EMBL" id="KAF5192979.1"/>
    </source>
</evidence>
<comment type="similarity">
    <text evidence="2">Belongs to the aromatic acid exporter (TC 2.A.85) family.</text>
</comment>
<keyword evidence="8" id="KW-0407">Ion channel</keyword>
<keyword evidence="7 9" id="KW-0472">Membrane</keyword>
<name>A0A7J6W6F1_THATH</name>
<evidence type="ECO:0000256" key="9">
    <source>
        <dbReference type="SAM" id="Phobius"/>
    </source>
</evidence>
<dbReference type="GO" id="GO:0034220">
    <property type="term" value="P:monoatomic ion transmembrane transport"/>
    <property type="evidence" value="ECO:0007669"/>
    <property type="project" value="UniProtKB-KW"/>
</dbReference>
<feature type="transmembrane region" description="Helical" evidence="9">
    <location>
        <begin position="137"/>
        <end position="157"/>
    </location>
</feature>
<feature type="transmembrane region" description="Helical" evidence="9">
    <location>
        <begin position="62"/>
        <end position="82"/>
    </location>
</feature>
<protein>
    <submittedName>
        <fullName evidence="10">Aluminum-activated malate transporter</fullName>
    </submittedName>
</protein>
<evidence type="ECO:0000313" key="11">
    <source>
        <dbReference type="Proteomes" id="UP000554482"/>
    </source>
</evidence>
<keyword evidence="4 9" id="KW-0812">Transmembrane</keyword>
<evidence type="ECO:0000256" key="5">
    <source>
        <dbReference type="ARBA" id="ARBA00022989"/>
    </source>
</evidence>
<feature type="transmembrane region" description="Helical" evidence="9">
    <location>
        <begin position="88"/>
        <end position="108"/>
    </location>
</feature>
<evidence type="ECO:0000256" key="3">
    <source>
        <dbReference type="ARBA" id="ARBA00022448"/>
    </source>
</evidence>
<dbReference type="EMBL" id="JABWDY010020650">
    <property type="protein sequence ID" value="KAF5192979.1"/>
    <property type="molecule type" value="Genomic_DNA"/>
</dbReference>
<feature type="transmembrane region" description="Helical" evidence="9">
    <location>
        <begin position="115"/>
        <end position="131"/>
    </location>
</feature>
<dbReference type="InterPro" id="IPR020966">
    <property type="entry name" value="ALMT"/>
</dbReference>
<evidence type="ECO:0000256" key="1">
    <source>
        <dbReference type="ARBA" id="ARBA00004141"/>
    </source>
</evidence>
<evidence type="ECO:0000256" key="8">
    <source>
        <dbReference type="ARBA" id="ARBA00023303"/>
    </source>
</evidence>
<feature type="transmembrane region" description="Helical" evidence="9">
    <location>
        <begin position="198"/>
        <end position="219"/>
    </location>
</feature>
<evidence type="ECO:0000256" key="2">
    <source>
        <dbReference type="ARBA" id="ARBA00007079"/>
    </source>
</evidence>
<dbReference type="PANTHER" id="PTHR31086">
    <property type="entry name" value="ALUMINUM-ACTIVATED MALATE TRANSPORTER 10"/>
    <property type="match status" value="1"/>
</dbReference>
<dbReference type="Proteomes" id="UP000554482">
    <property type="component" value="Unassembled WGS sequence"/>
</dbReference>
<sequence length="535" mass="60520">MVENKSEIVEPLDLEKNTLKEMESSEKKVNKLGKRMKRVMVVIKDEIYNTGKKDPRRMVHSLKVGLALTLASLLFLLDPFYLDIGSNSVWALQTVIVVLEFTAGATLCKGVNRGIGTLSAIFLAFIVQIIAHHFGRLGSPVCMGISIFVIGASTTYARFISSLKNYDHGVTVFLLTFNSLVASGYHDRTVWKSMFQRIYTIGIGCVVCLIVSVFILPYWSGEDLQNSVVKKFEVLAELVQAEIEKYFQENKDKEEDSKSSEDSSIQKKYQEILECSSKDESLATYASWEPRHSRYCYPWQQYMQLESVINHFGHNVFAIHGCLESQIQCAVSPQAPPSVRALFREPCQHVAEEVVKVLVELATAIKTHHHCSPHISDHLHEALQELNSSIQSQPRLFLTSKPIQDAEVYKPMELQWWQRRRQSVEQSKDEKTRMINPTKSKTAVTCLEFSETLPFAAFASLLVETAARLDLLIEEVEDLGKAAHYEEFHEDTDIKIVITSENADSKNNQVTISECAQGAKQLDITGYCLTKRLLL</sequence>
<gene>
    <name evidence="10" type="ORF">FRX31_017433</name>
</gene>
<organism evidence="10 11">
    <name type="scientific">Thalictrum thalictroides</name>
    <name type="common">Rue-anemone</name>
    <name type="synonym">Anemone thalictroides</name>
    <dbReference type="NCBI Taxonomy" id="46969"/>
    <lineage>
        <taxon>Eukaryota</taxon>
        <taxon>Viridiplantae</taxon>
        <taxon>Streptophyta</taxon>
        <taxon>Embryophyta</taxon>
        <taxon>Tracheophyta</taxon>
        <taxon>Spermatophyta</taxon>
        <taxon>Magnoliopsida</taxon>
        <taxon>Ranunculales</taxon>
        <taxon>Ranunculaceae</taxon>
        <taxon>Thalictroideae</taxon>
        <taxon>Thalictrum</taxon>
    </lineage>
</organism>
<dbReference type="GO" id="GO:0016020">
    <property type="term" value="C:membrane"/>
    <property type="evidence" value="ECO:0007669"/>
    <property type="project" value="UniProtKB-SubCell"/>
</dbReference>
<dbReference type="AlphaFoldDB" id="A0A7J6W6F1"/>
<comment type="subcellular location">
    <subcellularLocation>
        <location evidence="1">Membrane</location>
        <topology evidence="1">Multi-pass membrane protein</topology>
    </subcellularLocation>
</comment>
<dbReference type="Pfam" id="PF11744">
    <property type="entry name" value="ALMT"/>
    <property type="match status" value="1"/>
</dbReference>
<dbReference type="OrthoDB" id="68611at2759"/>
<evidence type="ECO:0000256" key="7">
    <source>
        <dbReference type="ARBA" id="ARBA00023136"/>
    </source>
</evidence>
<reference evidence="10 11" key="1">
    <citation type="submission" date="2020-06" db="EMBL/GenBank/DDBJ databases">
        <title>Transcriptomic and genomic resources for Thalictrum thalictroides and T. hernandezii: Facilitating candidate gene discovery in an emerging model plant lineage.</title>
        <authorList>
            <person name="Arias T."/>
            <person name="Riano-Pachon D.M."/>
            <person name="Di Stilio V.S."/>
        </authorList>
    </citation>
    <scope>NUCLEOTIDE SEQUENCE [LARGE SCALE GENOMIC DNA]</scope>
    <source>
        <strain evidence="11">cv. WT478/WT964</strain>
        <tissue evidence="10">Leaves</tissue>
    </source>
</reference>
<keyword evidence="3" id="KW-0813">Transport</keyword>
<comment type="caution">
    <text evidence="10">The sequence shown here is derived from an EMBL/GenBank/DDBJ whole genome shotgun (WGS) entry which is preliminary data.</text>
</comment>